<dbReference type="InterPro" id="IPR017932">
    <property type="entry name" value="GATase_2_dom"/>
</dbReference>
<dbReference type="InterPro" id="IPR035466">
    <property type="entry name" value="GlmS/AgaS_SIS"/>
</dbReference>
<gene>
    <name evidence="10" type="primary">gfpt2</name>
</gene>
<dbReference type="InParanoid" id="A0A665VDP0"/>
<keyword evidence="7" id="KW-0315">Glutamine amidotransferase</keyword>
<evidence type="ECO:0000256" key="6">
    <source>
        <dbReference type="ARBA" id="ARBA00022737"/>
    </source>
</evidence>
<dbReference type="CDD" id="cd05009">
    <property type="entry name" value="SIS_GlmS_GlmD_2"/>
    <property type="match status" value="1"/>
</dbReference>
<dbReference type="PROSITE" id="PS51464">
    <property type="entry name" value="SIS"/>
    <property type="match status" value="2"/>
</dbReference>
<evidence type="ECO:0000256" key="3">
    <source>
        <dbReference type="ARBA" id="ARBA00012916"/>
    </source>
</evidence>
<dbReference type="NCBIfam" id="TIGR01135">
    <property type="entry name" value="glmS"/>
    <property type="match status" value="1"/>
</dbReference>
<reference evidence="10" key="1">
    <citation type="submission" date="2021-04" db="EMBL/GenBank/DDBJ databases">
        <authorList>
            <consortium name="Wellcome Sanger Institute Data Sharing"/>
        </authorList>
    </citation>
    <scope>NUCLEOTIDE SEQUENCE [LARGE SCALE GENOMIC DNA]</scope>
</reference>
<accession>A0A665VDP0</accession>
<dbReference type="GO" id="GO:0097367">
    <property type="term" value="F:carbohydrate derivative binding"/>
    <property type="evidence" value="ECO:0007669"/>
    <property type="project" value="InterPro"/>
</dbReference>
<dbReference type="OMA" id="EWYLASD"/>
<comment type="catalytic activity">
    <reaction evidence="1">
        <text>D-fructose 6-phosphate + L-glutamine = D-glucosamine 6-phosphate + L-glutamate</text>
        <dbReference type="Rhea" id="RHEA:13237"/>
        <dbReference type="ChEBI" id="CHEBI:29985"/>
        <dbReference type="ChEBI" id="CHEBI:58359"/>
        <dbReference type="ChEBI" id="CHEBI:58725"/>
        <dbReference type="ChEBI" id="CHEBI:61527"/>
        <dbReference type="EC" id="2.6.1.16"/>
    </reaction>
</comment>
<comment type="pathway">
    <text evidence="2">Nucleotide-sugar biosynthesis; UDP-N-acetyl-alpha-D-glucosamine biosynthesis; alpha-D-glucosamine 6-phosphate from D-fructose 6-phosphate: step 1/1.</text>
</comment>
<keyword evidence="4" id="KW-0597">Phosphoprotein</keyword>
<evidence type="ECO:0000313" key="10">
    <source>
        <dbReference type="Ensembl" id="ENSENLP00000029402.1"/>
    </source>
</evidence>
<dbReference type="InterPro" id="IPR046348">
    <property type="entry name" value="SIS_dom_sf"/>
</dbReference>
<dbReference type="Pfam" id="PF01380">
    <property type="entry name" value="SIS"/>
    <property type="match status" value="2"/>
</dbReference>
<dbReference type="PANTHER" id="PTHR10937">
    <property type="entry name" value="GLUCOSAMINE--FRUCTOSE-6-PHOSPHATE AMINOTRANSFERASE, ISOMERIZING"/>
    <property type="match status" value="1"/>
</dbReference>
<protein>
    <recommendedName>
        <fullName evidence="3">glutamine--fructose-6-phosphate transaminase (isomerizing)</fullName>
        <ecNumber evidence="3">2.6.1.16</ecNumber>
    </recommendedName>
</protein>
<dbReference type="InterPro" id="IPR047084">
    <property type="entry name" value="GFAT_N"/>
</dbReference>
<dbReference type="InterPro" id="IPR005855">
    <property type="entry name" value="GFAT"/>
</dbReference>
<dbReference type="GO" id="GO:0006002">
    <property type="term" value="P:fructose 6-phosphate metabolic process"/>
    <property type="evidence" value="ECO:0007669"/>
    <property type="project" value="TreeGrafter"/>
</dbReference>
<dbReference type="PANTHER" id="PTHR10937:SF10">
    <property type="entry name" value="GLUTAMINE--FRUCTOSE-6-PHOSPHATE AMINOTRANSFERASE [ISOMERIZING] 2"/>
    <property type="match status" value="1"/>
</dbReference>
<dbReference type="Ensembl" id="ENSENLT00000030276.1">
    <property type="protein sequence ID" value="ENSENLP00000029402.1"/>
    <property type="gene ID" value="ENSENLG00000010276.1"/>
</dbReference>
<dbReference type="FunFam" id="3.40.50.10490:FF:000001">
    <property type="entry name" value="Glutamine--fructose-6-phosphate aminotransferase [isomerizing]"/>
    <property type="match status" value="1"/>
</dbReference>
<reference evidence="10" key="3">
    <citation type="submission" date="2025-09" db="UniProtKB">
        <authorList>
            <consortium name="Ensembl"/>
        </authorList>
    </citation>
    <scope>IDENTIFICATION</scope>
</reference>
<organism evidence="10 11">
    <name type="scientific">Echeneis naucrates</name>
    <name type="common">Live sharksucker</name>
    <dbReference type="NCBI Taxonomy" id="173247"/>
    <lineage>
        <taxon>Eukaryota</taxon>
        <taxon>Metazoa</taxon>
        <taxon>Chordata</taxon>
        <taxon>Craniata</taxon>
        <taxon>Vertebrata</taxon>
        <taxon>Euteleostomi</taxon>
        <taxon>Actinopterygii</taxon>
        <taxon>Neopterygii</taxon>
        <taxon>Teleostei</taxon>
        <taxon>Neoteleostei</taxon>
        <taxon>Acanthomorphata</taxon>
        <taxon>Carangaria</taxon>
        <taxon>Carangiformes</taxon>
        <taxon>Echeneidae</taxon>
        <taxon>Echeneis</taxon>
    </lineage>
</organism>
<dbReference type="SUPFAM" id="SSF53697">
    <property type="entry name" value="SIS domain"/>
    <property type="match status" value="1"/>
</dbReference>
<evidence type="ECO:0000256" key="4">
    <source>
        <dbReference type="ARBA" id="ARBA00022553"/>
    </source>
</evidence>
<dbReference type="GO" id="GO:0004360">
    <property type="term" value="F:glutamine-fructose-6-phosphate transaminase (isomerizing) activity"/>
    <property type="evidence" value="ECO:0007669"/>
    <property type="project" value="UniProtKB-EC"/>
</dbReference>
<dbReference type="InterPro" id="IPR029055">
    <property type="entry name" value="Ntn_hydrolases_N"/>
</dbReference>
<proteinExistence type="predicted"/>
<dbReference type="Gene3D" id="3.40.50.10490">
    <property type="entry name" value="Glucose-6-phosphate isomerase like protein, domain 1"/>
    <property type="match status" value="2"/>
</dbReference>
<evidence type="ECO:0000259" key="9">
    <source>
        <dbReference type="PROSITE" id="PS51464"/>
    </source>
</evidence>
<name>A0A665VDP0_ECHNA</name>
<dbReference type="InterPro" id="IPR035490">
    <property type="entry name" value="GlmS/FrlB_SIS"/>
</dbReference>
<feature type="domain" description="Glutamine amidotransferase type-2" evidence="8">
    <location>
        <begin position="1"/>
        <end position="300"/>
    </location>
</feature>
<evidence type="ECO:0000259" key="8">
    <source>
        <dbReference type="PROSITE" id="PS51278"/>
    </source>
</evidence>
<dbReference type="CDD" id="cd00714">
    <property type="entry name" value="GFAT"/>
    <property type="match status" value="1"/>
</dbReference>
<keyword evidence="11" id="KW-1185">Reference proteome</keyword>
<feature type="domain" description="SIS" evidence="9">
    <location>
        <begin position="366"/>
        <end position="505"/>
    </location>
</feature>
<dbReference type="FunFam" id="3.40.50.10490:FF:000126">
    <property type="entry name" value="Glutamine--fructose-6-phosphate aminotransferase [isomerizing] 1"/>
    <property type="match status" value="1"/>
</dbReference>
<dbReference type="CDD" id="cd05008">
    <property type="entry name" value="SIS_GlmS_GlmD_1"/>
    <property type="match status" value="1"/>
</dbReference>
<dbReference type="PROSITE" id="PS51278">
    <property type="entry name" value="GATASE_TYPE_2"/>
    <property type="match status" value="1"/>
</dbReference>
<evidence type="ECO:0000313" key="11">
    <source>
        <dbReference type="Proteomes" id="UP000472264"/>
    </source>
</evidence>
<keyword evidence="6" id="KW-0677">Repeat</keyword>
<dbReference type="Gene3D" id="3.60.20.10">
    <property type="entry name" value="Glutamine Phosphoribosylpyrophosphate, subunit 1, domain 1"/>
    <property type="match status" value="1"/>
</dbReference>
<keyword evidence="5" id="KW-0808">Transferase</keyword>
<evidence type="ECO:0000256" key="1">
    <source>
        <dbReference type="ARBA" id="ARBA00001031"/>
    </source>
</evidence>
<dbReference type="Proteomes" id="UP000472264">
    <property type="component" value="Chromosome 10"/>
</dbReference>
<dbReference type="GO" id="GO:0006487">
    <property type="term" value="P:protein N-linked glycosylation"/>
    <property type="evidence" value="ECO:0007669"/>
    <property type="project" value="TreeGrafter"/>
</dbReference>
<evidence type="ECO:0000256" key="7">
    <source>
        <dbReference type="ARBA" id="ARBA00022962"/>
    </source>
</evidence>
<feature type="domain" description="SIS" evidence="9">
    <location>
        <begin position="537"/>
        <end position="678"/>
    </location>
</feature>
<reference evidence="10" key="2">
    <citation type="submission" date="2025-08" db="UniProtKB">
        <authorList>
            <consortium name="Ensembl"/>
        </authorList>
    </citation>
    <scope>IDENTIFICATION</scope>
</reference>
<dbReference type="InterPro" id="IPR001347">
    <property type="entry name" value="SIS_dom"/>
</dbReference>
<dbReference type="NCBIfam" id="NF001484">
    <property type="entry name" value="PRK00331.1"/>
    <property type="match status" value="1"/>
</dbReference>
<dbReference type="GO" id="GO:0006048">
    <property type="term" value="P:UDP-N-acetylglucosamine biosynthetic process"/>
    <property type="evidence" value="ECO:0007669"/>
    <property type="project" value="UniProtKB-UniPathway"/>
</dbReference>
<dbReference type="UniPathway" id="UPA00113">
    <property type="reaction ID" value="UER00528"/>
</dbReference>
<sequence>MWIFAYLNYRVPRTRKEIFETLVRGLQRLEYRGYDSAGIAVDGPNKTTSDINGNTICLIKKKGKVKALDEELYRKDTLDLDTQLCTHFGLAHTRWATHGEPSALNSHPHRSDKNNEFVVIHNGIITNYKELKEYLITKGYEFESETDTEVIPKLIKYVYDNRENDRITFSTLVERVVQQLEGAFALVFKSRHFPGEAVSTRRGSPLLIGVRSEHELPTEEITVQYNSSEQLGSVVLGKLEPEGLNKKNSHNRPDCSNSIQSVEDGSAVEYYFASDASAIIEHTNKVLYLEDDDIAVVRQGKLSIHRLNWQAGEDPVRAIQTLQMELQQIMKGNFDAFMQKEIFEQPESVVNTMRGRILVLGGLKDHLKEIKRCRRLIMIGCGTSFHAAVATRQILEELTELPVMVELASDFLDRSTPVFRDDVCFFISQSGETADTLMALRYCKDHGALTVGITNTVGSSICRETDCGVHINAGPEIGVASTKAYTSQFVALIMFSLMMSEDKLSLQKRRLEIISAFKVLPDLIKKVLSLDEKIKSIANELYQQRSLLVMGRGFNYATCLEGALKIKEITYMHSEGILAGELKHGPLALIDKNMPVIMIIMRDGCYTKCHNALQQVTARSGRPIILCCQDDPEMSKNAYRTIELPQTVDCLQGILSVIPLQLLSFHLAVLRGYDVDCPRNLAKSVTVE</sequence>
<dbReference type="Pfam" id="PF13522">
    <property type="entry name" value="GATase_6"/>
    <property type="match status" value="1"/>
</dbReference>
<dbReference type="EC" id="2.6.1.16" evidence="3"/>
<evidence type="ECO:0000256" key="5">
    <source>
        <dbReference type="ARBA" id="ARBA00022679"/>
    </source>
</evidence>
<evidence type="ECO:0000256" key="2">
    <source>
        <dbReference type="ARBA" id="ARBA00004775"/>
    </source>
</evidence>
<dbReference type="SUPFAM" id="SSF56235">
    <property type="entry name" value="N-terminal nucleophile aminohydrolases (Ntn hydrolases)"/>
    <property type="match status" value="1"/>
</dbReference>
<dbReference type="AlphaFoldDB" id="A0A665VDP0"/>